<dbReference type="Gene3D" id="1.25.40.20">
    <property type="entry name" value="Ankyrin repeat-containing domain"/>
    <property type="match status" value="2"/>
</dbReference>
<dbReference type="EMBL" id="KP136319">
    <property type="protein sequence ID" value="AJF97440.1"/>
    <property type="molecule type" value="Genomic_DNA"/>
</dbReference>
<dbReference type="SUPFAM" id="SSF81383">
    <property type="entry name" value="F-box domain"/>
    <property type="match status" value="1"/>
</dbReference>
<evidence type="ECO:0000313" key="1">
    <source>
        <dbReference type="EMBL" id="AJF97440.1"/>
    </source>
</evidence>
<organism evidence="1 2">
    <name type="scientific">Pandoravirus inopinatum</name>
    <dbReference type="NCBI Taxonomy" id="1605721"/>
    <lineage>
        <taxon>Viruses</taxon>
        <taxon>Pandoravirus</taxon>
    </lineage>
</organism>
<protein>
    <submittedName>
        <fullName evidence="1">Ankyrin repeat protein</fullName>
    </submittedName>
</protein>
<dbReference type="Gene3D" id="1.20.1280.50">
    <property type="match status" value="1"/>
</dbReference>
<dbReference type="InterPro" id="IPR036047">
    <property type="entry name" value="F-box-like_dom_sf"/>
</dbReference>
<dbReference type="KEGG" id="vg:23462357"/>
<evidence type="ECO:0000313" key="2">
    <source>
        <dbReference type="Proteomes" id="UP000202511"/>
    </source>
</evidence>
<name>A0A0B5J6P1_9VIRU</name>
<dbReference type="GeneID" id="23462357"/>
<dbReference type="RefSeq" id="YP_009119675.1">
    <property type="nucleotide sequence ID" value="NC_026440.1"/>
</dbReference>
<dbReference type="PANTHER" id="PTHR46586">
    <property type="entry name" value="ANKYRIN REPEAT-CONTAINING PROTEIN"/>
    <property type="match status" value="1"/>
</dbReference>
<reference evidence="1 2" key="1">
    <citation type="journal article" date="2015" name="Parasitol. Res.">
        <title>Viruses in close associations with free-living amoebae.</title>
        <authorList>
            <person name="Scheid P."/>
        </authorList>
    </citation>
    <scope>NUCLEOTIDE SEQUENCE [LARGE SCALE GENOMIC DNA]</scope>
    <source>
        <strain evidence="1">KlaHel</strain>
    </source>
</reference>
<dbReference type="Proteomes" id="UP000202511">
    <property type="component" value="Segment"/>
</dbReference>
<sequence>MSFGVLPEELVARILAAVPCLPRIRKCTLVCSMWHRLIHDKAAMGGELCLANRCTLYGIASTCQELGAPREHRVTLTDQAAVAGHVACLEYAQARKFEPMRVAFLLSVFKGRTEALDWLATYGRPDEYADDLRSTALSDMAIRSGSVECLDRVLSLGAVLSQTTACATAAAAGHLPMLVHLRAKGCAWTDEVCRKAAKRGSIECLMYAHQSGLSLDLCDVHHAIMWHRNDIVMYLWANGHTPTAKCMDVAARFNNIECFAYAHAAGIPFDALDWESLVSSSYSYHLDILRYACAHGWTPTARCLVKAARAGQRKMVRCLVDHGGCRPNADALVAAVKSRSTGTVGYLLDSGCPGRERACEVAILCDNAEMLRCVHERGCPWDIKKCLSWACGRRAMTWYIDAHLACVDGQCIK</sequence>
<accession>A0A0B5J6P1</accession>
<dbReference type="SUPFAM" id="SSF48403">
    <property type="entry name" value="Ankyrin repeat"/>
    <property type="match status" value="2"/>
</dbReference>
<dbReference type="PANTHER" id="PTHR46586:SF3">
    <property type="entry name" value="ANKYRIN REPEAT-CONTAINING PROTEIN"/>
    <property type="match status" value="1"/>
</dbReference>
<dbReference type="InterPro" id="IPR036770">
    <property type="entry name" value="Ankyrin_rpt-contain_sf"/>
</dbReference>
<proteinExistence type="predicted"/>
<dbReference type="InterPro" id="IPR052050">
    <property type="entry name" value="SecEffector_AnkRepeat"/>
</dbReference>